<dbReference type="STRING" id="52247.A0A4T0X496"/>
<gene>
    <name evidence="1" type="ORF">CANINC_001141</name>
</gene>
<protein>
    <submittedName>
        <fullName evidence="1">Uncharacterized protein</fullName>
    </submittedName>
</protein>
<dbReference type="Proteomes" id="UP000307173">
    <property type="component" value="Unassembled WGS sequence"/>
</dbReference>
<dbReference type="EMBL" id="SELW01000166">
    <property type="protein sequence ID" value="TID30261.1"/>
    <property type="molecule type" value="Genomic_DNA"/>
</dbReference>
<reference evidence="1 2" key="1">
    <citation type="journal article" date="2019" name="Front. Genet.">
        <title>Whole-Genome Sequencing of the Opportunistic Yeast Pathogen Candida inconspicua Uncovers Its Hybrid Origin.</title>
        <authorList>
            <person name="Mixao V."/>
            <person name="Hansen A.P."/>
            <person name="Saus E."/>
            <person name="Boekhout T."/>
            <person name="Lass-Florl C."/>
            <person name="Gabaldon T."/>
        </authorList>
    </citation>
    <scope>NUCLEOTIDE SEQUENCE [LARGE SCALE GENOMIC DNA]</scope>
    <source>
        <strain evidence="1 2">CBS 180</strain>
    </source>
</reference>
<organism evidence="1 2">
    <name type="scientific">Pichia inconspicua</name>
    <dbReference type="NCBI Taxonomy" id="52247"/>
    <lineage>
        <taxon>Eukaryota</taxon>
        <taxon>Fungi</taxon>
        <taxon>Dikarya</taxon>
        <taxon>Ascomycota</taxon>
        <taxon>Saccharomycotina</taxon>
        <taxon>Pichiomycetes</taxon>
        <taxon>Pichiales</taxon>
        <taxon>Pichiaceae</taxon>
        <taxon>Pichia</taxon>
    </lineage>
</organism>
<accession>A0A4T0X496</accession>
<dbReference type="AlphaFoldDB" id="A0A4T0X496"/>
<evidence type="ECO:0000313" key="2">
    <source>
        <dbReference type="Proteomes" id="UP000307173"/>
    </source>
</evidence>
<keyword evidence="2" id="KW-1185">Reference proteome</keyword>
<comment type="caution">
    <text evidence="1">The sequence shown here is derived from an EMBL/GenBank/DDBJ whole genome shotgun (WGS) entry which is preliminary data.</text>
</comment>
<dbReference type="OrthoDB" id="3996906at2759"/>
<sequence length="266" mass="31644">MLKEAKEKSVFPKLSKLNLPQLEFPQFRNYRVIECPDFDTSADEEEVEEERKEEPSKNILDRIRREDGGIDLGIHKSNFGMESMEVRNTRKMINYDVHEDKLNKEEITKETSTLYEIPFEFGDRGSRWRMMKLEKLGKDPNDEDILSQYATMWDYELACLEMNELKSRESKPRKEWVFKPSEEFCKSREVHIIANNIAMKKLKKNKNDINYTNDDDGNVIEMKKYQEKSKSKKLKNELKLAHLMSMDNEFEDFTISRDQIESLNND</sequence>
<proteinExistence type="predicted"/>
<name>A0A4T0X496_9ASCO</name>
<evidence type="ECO:0000313" key="1">
    <source>
        <dbReference type="EMBL" id="TID30261.1"/>
    </source>
</evidence>